<protein>
    <recommendedName>
        <fullName evidence="5">Phosphoesterase-domain-containing protein</fullName>
    </recommendedName>
</protein>
<dbReference type="Proteomes" id="UP000242146">
    <property type="component" value="Unassembled WGS sequence"/>
</dbReference>
<name>A0A1X2GNF2_9FUNG</name>
<keyword evidence="4" id="KW-1185">Reference proteome</keyword>
<gene>
    <name evidence="3" type="ORF">DM01DRAFT_1284326</name>
</gene>
<dbReference type="OrthoDB" id="5135119at2759"/>
<evidence type="ECO:0000313" key="3">
    <source>
        <dbReference type="EMBL" id="ORX57666.1"/>
    </source>
</evidence>
<reference evidence="3 4" key="1">
    <citation type="submission" date="2016-07" db="EMBL/GenBank/DDBJ databases">
        <title>Pervasive Adenine N6-methylation of Active Genes in Fungi.</title>
        <authorList>
            <consortium name="DOE Joint Genome Institute"/>
            <person name="Mondo S.J."/>
            <person name="Dannebaum R.O."/>
            <person name="Kuo R.C."/>
            <person name="Labutti K."/>
            <person name="Haridas S."/>
            <person name="Kuo A."/>
            <person name="Salamov A."/>
            <person name="Ahrendt S.R."/>
            <person name="Lipzen A."/>
            <person name="Sullivan W."/>
            <person name="Andreopoulos W.B."/>
            <person name="Clum A."/>
            <person name="Lindquist E."/>
            <person name="Daum C."/>
            <person name="Ramamoorthy G.K."/>
            <person name="Gryganskyi A."/>
            <person name="Culley D."/>
            <person name="Magnuson J.K."/>
            <person name="James T.Y."/>
            <person name="O'Malley M.A."/>
            <person name="Stajich J.E."/>
            <person name="Spatafora J.W."/>
            <person name="Visel A."/>
            <person name="Grigoriev I.V."/>
        </authorList>
    </citation>
    <scope>NUCLEOTIDE SEQUENCE [LARGE SCALE GENOMIC DNA]</scope>
    <source>
        <strain evidence="3 4">NRRL 3301</strain>
    </source>
</reference>
<evidence type="ECO:0000256" key="1">
    <source>
        <dbReference type="ARBA" id="ARBA00022801"/>
    </source>
</evidence>
<dbReference type="Pfam" id="PF04185">
    <property type="entry name" value="Phosphoesterase"/>
    <property type="match status" value="1"/>
</dbReference>
<accession>A0A1X2GNF2</accession>
<evidence type="ECO:0000313" key="4">
    <source>
        <dbReference type="Proteomes" id="UP000242146"/>
    </source>
</evidence>
<sequence>MIFGPTLLCIILFVTTPFAWASSVPLVPGRYFDRVVIFVFENENYANVHADPYFGSLASTHNVELTNYYATTHPSQPNYISMITGSTDGVFFDFNSNIDGDSIVDLLEAKGISWKSYQQAYPGNCDTSSSIGTYYRKHNPFISMTNIQSNATRCANIVNADQLDADIRNKLVPQFVFFTPDINNDGHNTNLTVASNWFQSYLEPRIKLDNFTENTMFISTWDEAEDYVGPNQVQTVLFGPSFHLTPSLTDSSNNRYDHYSILKTIEENWDLGSLGENDVGAVPFSF</sequence>
<keyword evidence="2" id="KW-0732">Signal</keyword>
<dbReference type="GO" id="GO:0016788">
    <property type="term" value="F:hydrolase activity, acting on ester bonds"/>
    <property type="evidence" value="ECO:0007669"/>
    <property type="project" value="InterPro"/>
</dbReference>
<dbReference type="Gene3D" id="3.40.720.10">
    <property type="entry name" value="Alkaline Phosphatase, subunit A"/>
    <property type="match status" value="1"/>
</dbReference>
<dbReference type="PANTHER" id="PTHR31956">
    <property type="entry name" value="NON-SPECIFIC PHOSPHOLIPASE C4-RELATED"/>
    <property type="match status" value="1"/>
</dbReference>
<dbReference type="PANTHER" id="PTHR31956:SF8">
    <property type="entry name" value="ACID PHOSPHATASE PHOA (AFU_ORTHOLOGUE AFUA_1G03570)"/>
    <property type="match status" value="1"/>
</dbReference>
<dbReference type="EMBL" id="MCGT01000008">
    <property type="protein sequence ID" value="ORX57666.1"/>
    <property type="molecule type" value="Genomic_DNA"/>
</dbReference>
<comment type="caution">
    <text evidence="3">The sequence shown here is derived from an EMBL/GenBank/DDBJ whole genome shotgun (WGS) entry which is preliminary data.</text>
</comment>
<organism evidence="3 4">
    <name type="scientific">Hesseltinella vesiculosa</name>
    <dbReference type="NCBI Taxonomy" id="101127"/>
    <lineage>
        <taxon>Eukaryota</taxon>
        <taxon>Fungi</taxon>
        <taxon>Fungi incertae sedis</taxon>
        <taxon>Mucoromycota</taxon>
        <taxon>Mucoromycotina</taxon>
        <taxon>Mucoromycetes</taxon>
        <taxon>Mucorales</taxon>
        <taxon>Cunninghamellaceae</taxon>
        <taxon>Hesseltinella</taxon>
    </lineage>
</organism>
<dbReference type="InterPro" id="IPR017850">
    <property type="entry name" value="Alkaline_phosphatase_core_sf"/>
</dbReference>
<dbReference type="STRING" id="101127.A0A1X2GNF2"/>
<proteinExistence type="predicted"/>
<evidence type="ECO:0008006" key="5">
    <source>
        <dbReference type="Google" id="ProtNLM"/>
    </source>
</evidence>
<evidence type="ECO:0000256" key="2">
    <source>
        <dbReference type="SAM" id="SignalP"/>
    </source>
</evidence>
<dbReference type="AlphaFoldDB" id="A0A1X2GNF2"/>
<dbReference type="InterPro" id="IPR007312">
    <property type="entry name" value="Phosphoesterase"/>
</dbReference>
<dbReference type="GO" id="GO:0009395">
    <property type="term" value="P:phospholipid catabolic process"/>
    <property type="evidence" value="ECO:0007669"/>
    <property type="project" value="TreeGrafter"/>
</dbReference>
<feature type="chain" id="PRO_5012304270" description="Phosphoesterase-domain-containing protein" evidence="2">
    <location>
        <begin position="22"/>
        <end position="286"/>
    </location>
</feature>
<feature type="signal peptide" evidence="2">
    <location>
        <begin position="1"/>
        <end position="21"/>
    </location>
</feature>
<keyword evidence="1" id="KW-0378">Hydrolase</keyword>